<dbReference type="PROSITE" id="PS51099">
    <property type="entry name" value="PTS_EIIB_TYPE_2"/>
    <property type="match status" value="1"/>
</dbReference>
<dbReference type="GO" id="GO:0006355">
    <property type="term" value="P:regulation of DNA-templated transcription"/>
    <property type="evidence" value="ECO:0007669"/>
    <property type="project" value="InterPro"/>
</dbReference>
<dbReference type="eggNOG" id="COG3711">
    <property type="taxonomic scope" value="Bacteria"/>
</dbReference>
<dbReference type="SUPFAM" id="SSF63520">
    <property type="entry name" value="PTS-regulatory domain, PRD"/>
    <property type="match status" value="1"/>
</dbReference>
<dbReference type="CDD" id="cd05568">
    <property type="entry name" value="PTS_IIB_bgl_like"/>
    <property type="match status" value="1"/>
</dbReference>
<dbReference type="InterPro" id="IPR013011">
    <property type="entry name" value="PTS_EIIB_2"/>
</dbReference>
<dbReference type="PROSITE" id="PS51094">
    <property type="entry name" value="PTS_EIIA_TYPE_2"/>
    <property type="match status" value="1"/>
</dbReference>
<evidence type="ECO:0000313" key="9">
    <source>
        <dbReference type="Proteomes" id="UP000003671"/>
    </source>
</evidence>
<dbReference type="EMBL" id="ABWK02000012">
    <property type="protein sequence ID" value="EEX69160.1"/>
    <property type="molecule type" value="Genomic_DNA"/>
</dbReference>
<gene>
    <name evidence="8" type="ORF">MITSMUL_04230</name>
</gene>
<dbReference type="AlphaFoldDB" id="C9KLZ6"/>
<dbReference type="InterPro" id="IPR036634">
    <property type="entry name" value="PRD_sf"/>
</dbReference>
<dbReference type="SUPFAM" id="SSF46785">
    <property type="entry name" value="Winged helix' DNA-binding domain"/>
    <property type="match status" value="1"/>
</dbReference>
<reference evidence="8" key="1">
    <citation type="submission" date="2009-09" db="EMBL/GenBank/DDBJ databases">
        <authorList>
            <person name="Weinstock G."/>
            <person name="Sodergren E."/>
            <person name="Clifton S."/>
            <person name="Fulton L."/>
            <person name="Fulton B."/>
            <person name="Courtney L."/>
            <person name="Fronick C."/>
            <person name="Harrison M."/>
            <person name="Strong C."/>
            <person name="Farmer C."/>
            <person name="Delahaunty K."/>
            <person name="Markovic C."/>
            <person name="Hall O."/>
            <person name="Minx P."/>
            <person name="Tomlinson C."/>
            <person name="Mitreva M."/>
            <person name="Nelson J."/>
            <person name="Hou S."/>
            <person name="Wollam A."/>
            <person name="Pepin K.H."/>
            <person name="Johnson M."/>
            <person name="Bhonagiri V."/>
            <person name="Nash W.E."/>
            <person name="Warren W."/>
            <person name="Chinwalla A."/>
            <person name="Mardis E.R."/>
            <person name="Wilson R.K."/>
        </authorList>
    </citation>
    <scope>NUCLEOTIDE SEQUENCE [LARGE SCALE GENOMIC DNA]</scope>
    <source>
        <strain evidence="8">DSM 20544</strain>
    </source>
</reference>
<dbReference type="STRING" id="500635.MITSMUL_04230"/>
<dbReference type="GO" id="GO:0008982">
    <property type="term" value="F:protein-N(PI)-phosphohistidine-sugar phosphotransferase activity"/>
    <property type="evidence" value="ECO:0007669"/>
    <property type="project" value="InterPro"/>
</dbReference>
<dbReference type="CDD" id="cd00211">
    <property type="entry name" value="PTS_IIA_fru"/>
    <property type="match status" value="1"/>
</dbReference>
<dbReference type="Pfam" id="PF00359">
    <property type="entry name" value="PTS_EIIA_2"/>
    <property type="match status" value="1"/>
</dbReference>
<evidence type="ECO:0000256" key="4">
    <source>
        <dbReference type="ARBA" id="ARBA00023163"/>
    </source>
</evidence>
<dbReference type="PROSITE" id="PS51372">
    <property type="entry name" value="PRD_2"/>
    <property type="match status" value="1"/>
</dbReference>
<proteinExistence type="predicted"/>
<dbReference type="GO" id="GO:0009401">
    <property type="term" value="P:phosphoenolpyruvate-dependent sugar phosphotransferase system"/>
    <property type="evidence" value="ECO:0007669"/>
    <property type="project" value="InterPro"/>
</dbReference>
<evidence type="ECO:0000259" key="6">
    <source>
        <dbReference type="PROSITE" id="PS51099"/>
    </source>
</evidence>
<keyword evidence="2" id="KW-0677">Repeat</keyword>
<dbReference type="eggNOG" id="COG1762">
    <property type="taxonomic scope" value="Bacteria"/>
</dbReference>
<feature type="domain" description="PTS EIIB type-2" evidence="6">
    <location>
        <begin position="409"/>
        <end position="497"/>
    </location>
</feature>
<dbReference type="Gene3D" id="3.40.50.2300">
    <property type="match status" value="1"/>
</dbReference>
<organism evidence="8 9">
    <name type="scientific">Mitsuokella multacida DSM 20544</name>
    <dbReference type="NCBI Taxonomy" id="500635"/>
    <lineage>
        <taxon>Bacteria</taxon>
        <taxon>Bacillati</taxon>
        <taxon>Bacillota</taxon>
        <taxon>Negativicutes</taxon>
        <taxon>Selenomonadales</taxon>
        <taxon>Selenomonadaceae</taxon>
        <taxon>Mitsuokella</taxon>
    </lineage>
</organism>
<dbReference type="InterPro" id="IPR036388">
    <property type="entry name" value="WH-like_DNA-bd_sf"/>
</dbReference>
<accession>C9KLZ6</accession>
<evidence type="ECO:0000313" key="8">
    <source>
        <dbReference type="EMBL" id="EEX69160.1"/>
    </source>
</evidence>
<protein>
    <submittedName>
        <fullName evidence="8">Phosphoenolpyruvate-dependent sugar phosphotransferase system, EIIA 2</fullName>
    </submittedName>
</protein>
<dbReference type="InterPro" id="IPR016152">
    <property type="entry name" value="PTrfase/Anion_transptr"/>
</dbReference>
<dbReference type="SUPFAM" id="SSF55804">
    <property type="entry name" value="Phoshotransferase/anion transport protein"/>
    <property type="match status" value="1"/>
</dbReference>
<dbReference type="SUPFAM" id="SSF52794">
    <property type="entry name" value="PTS system IIB component-like"/>
    <property type="match status" value="1"/>
</dbReference>
<dbReference type="PATRIC" id="fig|500635.8.peg.576"/>
<dbReference type="HOGENOM" id="CLU_013442_1_1_9"/>
<sequence>MNEKIPEGAIPHMNKRVLAILDELITPKGPLTLADLASRNHVSERSVRNYLAEIEALSQCEGVGKVNLLNRTGQVTVPDGFPLAELRKKATDDYYHYHLSAKERRAIAASLLVNSTGYVTLQQIADYLYVSRVTIINDLDAIRSIIEADGLLLHSQPNKGLTIEGSESDKRQFLLAHKLINASFITGGHLEQHDNTSLEHILCKIVNEQEHVHNRTLSEAAFTRTVHYLLICVNRCHCGAYIEAPTDENPSPNYLELSQEIMKYVSQYCHLTVTRNEQQAFASFLARQRFSRGTRSEKDSLRLQLLTRQFIEAISSELTPSLNSDFEFFDNLSSHLISTLSQAGTESESALHTVEDIASRHPKAFQSVQRHAPLFESFSHRPLTRIELDYITVHVCAALERVRNDYMAFRIVVACHAGLGTSKLLMAKLHEHFNFHIVDVVAAHDRKAMEDASADLVIATTPLDRCPLPSIVVSPILTDEDYVRLGEKIDELRLHHHVPPRNTPERDINAEAIMQIISPIAEEMLPEETSAPMLQRMHRAIRRHFLEANGGEQAVFLPELHHLLPAAHILLDAEAHNWREAIEVGSALLLRDRNIEDTYIRAMIQTVEQFGPYIVMAPNFALPHATPGAGSKRLAMQFTRLKEPVSFGHPKFDPVSFLCVLSPIDTNTHLKAMFNLISLMKNAAFRKDILAAATAQDAYTRILQHEYLLEP</sequence>
<evidence type="ECO:0000256" key="3">
    <source>
        <dbReference type="ARBA" id="ARBA00023015"/>
    </source>
</evidence>
<evidence type="ECO:0000259" key="7">
    <source>
        <dbReference type="PROSITE" id="PS51372"/>
    </source>
</evidence>
<dbReference type="Gene3D" id="1.10.10.10">
    <property type="entry name" value="Winged helix-like DNA-binding domain superfamily/Winged helix DNA-binding domain"/>
    <property type="match status" value="2"/>
</dbReference>
<keyword evidence="9" id="KW-1185">Reference proteome</keyword>
<dbReference type="PANTHER" id="PTHR30185:SF18">
    <property type="entry name" value="TRANSCRIPTIONAL REGULATOR MTLR"/>
    <property type="match status" value="1"/>
</dbReference>
<feature type="domain" description="PTS EIIA type-2" evidence="5">
    <location>
        <begin position="562"/>
        <end position="706"/>
    </location>
</feature>
<dbReference type="Gene3D" id="3.40.930.10">
    <property type="entry name" value="Mannitol-specific EII, Chain A"/>
    <property type="match status" value="1"/>
</dbReference>
<dbReference type="InterPro" id="IPR036390">
    <property type="entry name" value="WH_DNA-bd_sf"/>
</dbReference>
<keyword evidence="1" id="KW-0808">Transferase</keyword>
<evidence type="ECO:0000256" key="2">
    <source>
        <dbReference type="ARBA" id="ARBA00022737"/>
    </source>
</evidence>
<dbReference type="PANTHER" id="PTHR30185">
    <property type="entry name" value="CRYPTIC BETA-GLUCOSIDE BGL OPERON ANTITERMINATOR"/>
    <property type="match status" value="1"/>
</dbReference>
<dbReference type="Pfam" id="PF08279">
    <property type="entry name" value="HTH_11"/>
    <property type="match status" value="1"/>
</dbReference>
<dbReference type="Gene3D" id="1.10.1790.10">
    <property type="entry name" value="PRD domain"/>
    <property type="match status" value="1"/>
</dbReference>
<dbReference type="InterPro" id="IPR036095">
    <property type="entry name" value="PTS_EIIB-like_sf"/>
</dbReference>
<evidence type="ECO:0000256" key="1">
    <source>
        <dbReference type="ARBA" id="ARBA00022679"/>
    </source>
</evidence>
<evidence type="ECO:0000259" key="5">
    <source>
        <dbReference type="PROSITE" id="PS51094"/>
    </source>
</evidence>
<feature type="domain" description="PRD" evidence="7">
    <location>
        <begin position="298"/>
        <end position="405"/>
    </location>
</feature>
<dbReference type="InterPro" id="IPR050661">
    <property type="entry name" value="BglG_antiterminators"/>
</dbReference>
<comment type="caution">
    <text evidence="8">The sequence shown here is derived from an EMBL/GenBank/DDBJ whole genome shotgun (WGS) entry which is preliminary data.</text>
</comment>
<dbReference type="InterPro" id="IPR013196">
    <property type="entry name" value="HTH_11"/>
</dbReference>
<keyword evidence="3" id="KW-0805">Transcription regulation</keyword>
<keyword evidence="4" id="KW-0804">Transcription</keyword>
<dbReference type="Proteomes" id="UP000003671">
    <property type="component" value="Unassembled WGS sequence"/>
</dbReference>
<name>C9KLZ6_9FIRM</name>
<dbReference type="InterPro" id="IPR011608">
    <property type="entry name" value="PRD"/>
</dbReference>
<dbReference type="InterPro" id="IPR002178">
    <property type="entry name" value="PTS_EIIA_type-2_dom"/>
</dbReference>